<dbReference type="RefSeq" id="WP_013875456.1">
    <property type="nucleotide sequence ID" value="NC_015656.1"/>
</dbReference>
<dbReference type="GO" id="GO:0044550">
    <property type="term" value="P:secondary metabolite biosynthetic process"/>
    <property type="evidence" value="ECO:0007669"/>
    <property type="project" value="TreeGrafter"/>
</dbReference>
<comment type="catalytic activity">
    <reaction evidence="9">
        <text>malonyl-[ACP] + acetyl-CoA + H(+) = 3-oxobutanoyl-[ACP] + CO2 + CoA</text>
        <dbReference type="Rhea" id="RHEA:12080"/>
        <dbReference type="Rhea" id="RHEA-COMP:9623"/>
        <dbReference type="Rhea" id="RHEA-COMP:9625"/>
        <dbReference type="ChEBI" id="CHEBI:15378"/>
        <dbReference type="ChEBI" id="CHEBI:16526"/>
        <dbReference type="ChEBI" id="CHEBI:57287"/>
        <dbReference type="ChEBI" id="CHEBI:57288"/>
        <dbReference type="ChEBI" id="CHEBI:78449"/>
        <dbReference type="ChEBI" id="CHEBI:78450"/>
        <dbReference type="EC" id="2.3.1.180"/>
    </reaction>
</comment>
<organism evidence="12 13">
    <name type="scientific">Candidatus Protofrankia datiscae</name>
    <dbReference type="NCBI Taxonomy" id="2716812"/>
    <lineage>
        <taxon>Bacteria</taxon>
        <taxon>Bacillati</taxon>
        <taxon>Actinomycetota</taxon>
        <taxon>Actinomycetes</taxon>
        <taxon>Frankiales</taxon>
        <taxon>Frankiaceae</taxon>
        <taxon>Protofrankia</taxon>
    </lineage>
</organism>
<feature type="region of interest" description="ACP-binding" evidence="9">
    <location>
        <begin position="260"/>
        <end position="264"/>
    </location>
</feature>
<evidence type="ECO:0000256" key="4">
    <source>
        <dbReference type="ARBA" id="ARBA00022679"/>
    </source>
</evidence>
<keyword evidence="8 9" id="KW-0012">Acyltransferase</keyword>
<protein>
    <recommendedName>
        <fullName evidence="9">Beta-ketoacyl-[acyl-carrier-protein] synthase III</fullName>
        <shortName evidence="9">Beta-ketoacyl-ACP synthase III</shortName>
        <shortName evidence="9">KAS III</shortName>
        <ecNumber evidence="9">2.3.1.180</ecNumber>
    </recommendedName>
    <alternativeName>
        <fullName evidence="9">3-oxoacyl-[acyl-carrier-protein] synthase 3</fullName>
    </alternativeName>
    <alternativeName>
        <fullName evidence="9">3-oxoacyl-[acyl-carrier-protein] synthase III</fullName>
    </alternativeName>
</protein>
<evidence type="ECO:0000256" key="2">
    <source>
        <dbReference type="ARBA" id="ARBA00022490"/>
    </source>
</evidence>
<evidence type="ECO:0000259" key="10">
    <source>
        <dbReference type="Pfam" id="PF08541"/>
    </source>
</evidence>
<dbReference type="GO" id="GO:0006633">
    <property type="term" value="P:fatty acid biosynthetic process"/>
    <property type="evidence" value="ECO:0007669"/>
    <property type="project" value="UniProtKB-UniRule"/>
</dbReference>
<evidence type="ECO:0000259" key="11">
    <source>
        <dbReference type="Pfam" id="PF08545"/>
    </source>
</evidence>
<evidence type="ECO:0000256" key="6">
    <source>
        <dbReference type="ARBA" id="ARBA00023098"/>
    </source>
</evidence>
<keyword evidence="5 9" id="KW-0276">Fatty acid metabolism</keyword>
<sequence length="334" mass="34595">MSGIIRKRTGPAGSRILGVGAYRPMTVVSNADICQRLDSTPEWIESRSGIRSRRFANAEESLGAMAATAAGKALASAGVEVADVGCILVATMSHVIQSPSVATDVAARLGAEKAAAFDISAACAGFCHALAIASDMVLAGSARHVLVIGAERMSDIIDPHDRSTAFLFGDGAGAIVVGPSETAGIGPVVWGSAPSARDAIAHDRSYLDWRDNPELPWPTMRMAGQRVFRWASWQMAPVARAALDEAGITANDLVAFVPHQANIRIINVLCRVLALPGTVTVARDIEVHGNTSGASIPLAMDDILASGQVPSGGLALLIGFGAGLVYAAQVIQLP</sequence>
<accession>F8AYM5</accession>
<keyword evidence="2 9" id="KW-0963">Cytoplasm</keyword>
<dbReference type="STRING" id="656024.FsymDg_4343"/>
<proteinExistence type="inferred from homology"/>
<keyword evidence="6 9" id="KW-0443">Lipid metabolism</keyword>
<name>F8AYM5_9ACTN</name>
<evidence type="ECO:0000256" key="5">
    <source>
        <dbReference type="ARBA" id="ARBA00022832"/>
    </source>
</evidence>
<evidence type="ECO:0000313" key="13">
    <source>
        <dbReference type="Proteomes" id="UP000001549"/>
    </source>
</evidence>
<dbReference type="EC" id="2.3.1.180" evidence="9"/>
<dbReference type="UniPathway" id="UPA00094"/>
<dbReference type="InterPro" id="IPR013747">
    <property type="entry name" value="ACP_syn_III_C"/>
</dbReference>
<dbReference type="PANTHER" id="PTHR34069">
    <property type="entry name" value="3-OXOACYL-[ACYL-CARRIER-PROTEIN] SYNTHASE 3"/>
    <property type="match status" value="1"/>
</dbReference>
<comment type="domain">
    <text evidence="9">The last Arg residue of the ACP-binding site is essential for the weak association between ACP/AcpP and FabH.</text>
</comment>
<evidence type="ECO:0000256" key="1">
    <source>
        <dbReference type="ARBA" id="ARBA00008642"/>
    </source>
</evidence>
<keyword evidence="7 9" id="KW-0275">Fatty acid biosynthesis</keyword>
<comment type="subunit">
    <text evidence="9">Homodimer.</text>
</comment>
<keyword evidence="13" id="KW-1185">Reference proteome</keyword>
<dbReference type="eggNOG" id="COG0332">
    <property type="taxonomic scope" value="Bacteria"/>
</dbReference>
<dbReference type="CDD" id="cd00830">
    <property type="entry name" value="KAS_III"/>
    <property type="match status" value="1"/>
</dbReference>
<feature type="active site" evidence="9">
    <location>
        <position position="259"/>
    </location>
</feature>
<dbReference type="InterPro" id="IPR013751">
    <property type="entry name" value="ACP_syn_III_N"/>
</dbReference>
<dbReference type="HAMAP" id="MF_01815">
    <property type="entry name" value="FabH"/>
    <property type="match status" value="1"/>
</dbReference>
<dbReference type="InterPro" id="IPR016039">
    <property type="entry name" value="Thiolase-like"/>
</dbReference>
<dbReference type="Pfam" id="PF08545">
    <property type="entry name" value="ACP_syn_III"/>
    <property type="match status" value="1"/>
</dbReference>
<dbReference type="HOGENOM" id="CLU_039592_4_0_11"/>
<dbReference type="AlphaFoldDB" id="F8AYM5"/>
<keyword evidence="9" id="KW-0511">Multifunctional enzyme</keyword>
<comment type="subcellular location">
    <subcellularLocation>
        <location evidence="9">Cytoplasm</location>
    </subcellularLocation>
</comment>
<dbReference type="InterPro" id="IPR004655">
    <property type="entry name" value="FabH"/>
</dbReference>
<feature type="active site" evidence="9">
    <location>
        <position position="290"/>
    </location>
</feature>
<dbReference type="EMBL" id="CP002801">
    <property type="protein sequence ID" value="AEH11596.1"/>
    <property type="molecule type" value="Genomic_DNA"/>
</dbReference>
<dbReference type="KEGG" id="fsy:FsymDg_4343"/>
<feature type="domain" description="Beta-ketoacyl-[acyl-carrier-protein] synthase III C-terminal" evidence="10">
    <location>
        <begin position="243"/>
        <end position="332"/>
    </location>
</feature>
<reference evidence="12 13" key="1">
    <citation type="submission" date="2011-05" db="EMBL/GenBank/DDBJ databases">
        <title>Complete sequence of chromosome of Frankia symbiont of Datisca glomerata.</title>
        <authorList>
            <consortium name="US DOE Joint Genome Institute"/>
            <person name="Lucas S."/>
            <person name="Han J."/>
            <person name="Lapidus A."/>
            <person name="Cheng J.-F."/>
            <person name="Goodwin L."/>
            <person name="Pitluck S."/>
            <person name="Peters L."/>
            <person name="Mikhailova N."/>
            <person name="Chertkov O."/>
            <person name="Teshima H."/>
            <person name="Han C."/>
            <person name="Tapia R."/>
            <person name="Land M."/>
            <person name="Hauser L."/>
            <person name="Kyrpides N."/>
            <person name="Ivanova N."/>
            <person name="Pagani I."/>
            <person name="Berry A."/>
            <person name="Pawlowski K."/>
            <person name="Persson T."/>
            <person name="Vanden Heuvel B."/>
            <person name="Benson D."/>
            <person name="Woyke T."/>
        </authorList>
    </citation>
    <scope>NUCLEOTIDE SEQUENCE [LARGE SCALE GENOMIC DNA]</scope>
    <source>
        <strain evidence="13">4085684</strain>
    </source>
</reference>
<evidence type="ECO:0000256" key="7">
    <source>
        <dbReference type="ARBA" id="ARBA00023160"/>
    </source>
</evidence>
<evidence type="ECO:0000313" key="12">
    <source>
        <dbReference type="EMBL" id="AEH11596.1"/>
    </source>
</evidence>
<dbReference type="NCBIfam" id="TIGR00747">
    <property type="entry name" value="fabH"/>
    <property type="match status" value="1"/>
</dbReference>
<evidence type="ECO:0000256" key="3">
    <source>
        <dbReference type="ARBA" id="ARBA00022516"/>
    </source>
</evidence>
<keyword evidence="3 9" id="KW-0444">Lipid biosynthesis</keyword>
<dbReference type="NCBIfam" id="NF006829">
    <property type="entry name" value="PRK09352.1"/>
    <property type="match status" value="1"/>
</dbReference>
<dbReference type="Proteomes" id="UP000001549">
    <property type="component" value="Chromosome"/>
</dbReference>
<dbReference type="Pfam" id="PF08541">
    <property type="entry name" value="ACP_syn_III_C"/>
    <property type="match status" value="1"/>
</dbReference>
<gene>
    <name evidence="9" type="primary">fabH</name>
    <name evidence="12" type="ordered locus">FsymDg_4343</name>
</gene>
<dbReference type="GO" id="GO:0005737">
    <property type="term" value="C:cytoplasm"/>
    <property type="evidence" value="ECO:0007669"/>
    <property type="project" value="UniProtKB-SubCell"/>
</dbReference>
<dbReference type="GO" id="GO:0033818">
    <property type="term" value="F:beta-ketoacyl-acyl-carrier-protein synthase III activity"/>
    <property type="evidence" value="ECO:0007669"/>
    <property type="project" value="UniProtKB-UniRule"/>
</dbReference>
<comment type="pathway">
    <text evidence="9">Lipid metabolism; fatty acid biosynthesis.</text>
</comment>
<dbReference type="SUPFAM" id="SSF53901">
    <property type="entry name" value="Thiolase-like"/>
    <property type="match status" value="1"/>
</dbReference>
<dbReference type="PANTHER" id="PTHR34069:SF2">
    <property type="entry name" value="BETA-KETOACYL-[ACYL-CARRIER-PROTEIN] SYNTHASE III"/>
    <property type="match status" value="1"/>
</dbReference>
<feature type="active site" evidence="9">
    <location>
        <position position="123"/>
    </location>
</feature>
<evidence type="ECO:0000256" key="8">
    <source>
        <dbReference type="ARBA" id="ARBA00023315"/>
    </source>
</evidence>
<keyword evidence="4 9" id="KW-0808">Transferase</keyword>
<dbReference type="Gene3D" id="3.40.47.10">
    <property type="match status" value="2"/>
</dbReference>
<comment type="similarity">
    <text evidence="1 9">Belongs to the thiolase-like superfamily. FabH family.</text>
</comment>
<dbReference type="GO" id="GO:0004315">
    <property type="term" value="F:3-oxoacyl-[acyl-carrier-protein] synthase activity"/>
    <property type="evidence" value="ECO:0007669"/>
    <property type="project" value="InterPro"/>
</dbReference>
<feature type="domain" description="Beta-ketoacyl-[acyl-carrier-protein] synthase III N-terminal" evidence="11">
    <location>
        <begin position="117"/>
        <end position="192"/>
    </location>
</feature>
<comment type="function">
    <text evidence="9">Catalyzes the condensation reaction of fatty acid synthesis by the addition to an acyl acceptor of two carbons from malonyl-ACP. Catalyzes the first condensation reaction which initiates fatty acid synthesis and may therefore play a role in governing the total rate of fatty acid production. Possesses both acetoacetyl-ACP synthase and acetyl transacylase activities. Its substrate specificity determines the biosynthesis of branched-chain and/or straight-chain of fatty acids.</text>
</comment>
<evidence type="ECO:0000256" key="9">
    <source>
        <dbReference type="HAMAP-Rule" id="MF_01815"/>
    </source>
</evidence>